<organism evidence="8 9">
    <name type="scientific">Legionella jordanis</name>
    <dbReference type="NCBI Taxonomy" id="456"/>
    <lineage>
        <taxon>Bacteria</taxon>
        <taxon>Pseudomonadati</taxon>
        <taxon>Pseudomonadota</taxon>
        <taxon>Gammaproteobacteria</taxon>
        <taxon>Legionellales</taxon>
        <taxon>Legionellaceae</taxon>
        <taxon>Legionella</taxon>
    </lineage>
</organism>
<feature type="transmembrane region" description="Helical" evidence="7">
    <location>
        <begin position="233"/>
        <end position="255"/>
    </location>
</feature>
<keyword evidence="6 7" id="KW-0472">Membrane</keyword>
<evidence type="ECO:0000256" key="2">
    <source>
        <dbReference type="ARBA" id="ARBA00008821"/>
    </source>
</evidence>
<evidence type="ECO:0000256" key="1">
    <source>
        <dbReference type="ARBA" id="ARBA00004141"/>
    </source>
</evidence>
<sequence length="567" mass="61577">MNNEELIYGVNDKPPLVKLFLLALQHVLLMSVYLVLIIIVVRAAHLTSDIALDAVRMGMIALAVATSIQALRPPVGSGYLAAPVVSAIYLKASLLAADAGGLPLVLGMTIFSGLMEVLFSRFVYQLRAIFPPGISGFIIAIVGIELGLEGLNQFLGIARVDSLNFERHIFIGLLTLGTMVSLSIWWRGIIKLVCSFLGLAIGFLSAYLLGSIAPEKIAELKNIPFFALPHVQFISYHFSFSLILPFFVASIAAALRTVGVITTCQKINDSSWKNPDLKSIKGGVFADGLGAIVAGLFGIPGISTGPSLVGVSTATGATSRYIAFAASVLLLLLSLLPKFASLLLIMPMSVIGPALMFTGSFMIVGGIEVMTSRNIDTRMTYVIGLALLFGLSKEIYPGFYNSLPPLLQAITCTSLSLSVIVALSLHLLFRLGIRKQAVFSFGDEQESSAEKLKEFILARGKQWKIDSYHMERIALTIGSIMHHLLHGHLAISSINVILSYDQIDVAVKIQYEGDLLILPFVNQKKTSFLEEEAFSYGLSDFLIGVYPDKFERSMVDNKSEINLYFNV</sequence>
<dbReference type="GO" id="GO:0005886">
    <property type="term" value="C:plasma membrane"/>
    <property type="evidence" value="ECO:0007669"/>
    <property type="project" value="TreeGrafter"/>
</dbReference>
<reference evidence="8 9" key="1">
    <citation type="submission" date="2015-11" db="EMBL/GenBank/DDBJ databases">
        <title>Genomic analysis of 38 Legionella species identifies large and diverse effector repertoires.</title>
        <authorList>
            <person name="Burstein D."/>
            <person name="Amaro F."/>
            <person name="Zusman T."/>
            <person name="Lifshitz Z."/>
            <person name="Cohen O."/>
            <person name="Gilbert J.A."/>
            <person name="Pupko T."/>
            <person name="Shuman H.A."/>
            <person name="Segal G."/>
        </authorList>
    </citation>
    <scope>NUCLEOTIDE SEQUENCE [LARGE SCALE GENOMIC DNA]</scope>
    <source>
        <strain evidence="8 9">BL-540</strain>
    </source>
</reference>
<evidence type="ECO:0000256" key="7">
    <source>
        <dbReference type="SAM" id="Phobius"/>
    </source>
</evidence>
<dbReference type="GO" id="GO:0042907">
    <property type="term" value="F:xanthine transmembrane transporter activity"/>
    <property type="evidence" value="ECO:0007669"/>
    <property type="project" value="TreeGrafter"/>
</dbReference>
<dbReference type="PATRIC" id="fig|456.5.peg.2188"/>
<accession>A0A0W0VDM9</accession>
<dbReference type="PANTHER" id="PTHR42810">
    <property type="entry name" value="PURINE PERMEASE C1399.01C-RELATED"/>
    <property type="match status" value="1"/>
</dbReference>
<gene>
    <name evidence="8" type="primary">xanP</name>
    <name evidence="8" type="ORF">Ljor_2043</name>
</gene>
<dbReference type="Pfam" id="PF00860">
    <property type="entry name" value="Xan_ur_permease"/>
    <property type="match status" value="1"/>
</dbReference>
<feature type="transmembrane region" description="Helical" evidence="7">
    <location>
        <begin position="92"/>
        <end position="114"/>
    </location>
</feature>
<comment type="similarity">
    <text evidence="2">Belongs to the nucleobase:cation symporter-2 (NCS2) (TC 2.A.40) family.</text>
</comment>
<evidence type="ECO:0000256" key="4">
    <source>
        <dbReference type="ARBA" id="ARBA00022692"/>
    </source>
</evidence>
<keyword evidence="3" id="KW-0813">Transport</keyword>
<evidence type="ECO:0000256" key="3">
    <source>
        <dbReference type="ARBA" id="ARBA00022448"/>
    </source>
</evidence>
<keyword evidence="9" id="KW-1185">Reference proteome</keyword>
<evidence type="ECO:0000313" key="9">
    <source>
        <dbReference type="Proteomes" id="UP000055035"/>
    </source>
</evidence>
<feature type="transmembrane region" description="Helical" evidence="7">
    <location>
        <begin position="193"/>
        <end position="213"/>
    </location>
</feature>
<dbReference type="Proteomes" id="UP000055035">
    <property type="component" value="Unassembled WGS sequence"/>
</dbReference>
<feature type="transmembrane region" description="Helical" evidence="7">
    <location>
        <begin position="321"/>
        <end position="339"/>
    </location>
</feature>
<feature type="transmembrane region" description="Helical" evidence="7">
    <location>
        <begin position="53"/>
        <end position="72"/>
    </location>
</feature>
<dbReference type="PANTHER" id="PTHR42810:SF2">
    <property type="entry name" value="PURINE PERMEASE C1399.01C-RELATED"/>
    <property type="match status" value="1"/>
</dbReference>
<comment type="caution">
    <text evidence="8">The sequence shown here is derived from an EMBL/GenBank/DDBJ whole genome shotgun (WGS) entry which is preliminary data.</text>
</comment>
<feature type="transmembrane region" description="Helical" evidence="7">
    <location>
        <begin position="345"/>
        <end position="367"/>
    </location>
</feature>
<keyword evidence="5 7" id="KW-1133">Transmembrane helix</keyword>
<feature type="transmembrane region" description="Helical" evidence="7">
    <location>
        <begin position="20"/>
        <end position="41"/>
    </location>
</feature>
<evidence type="ECO:0000313" key="8">
    <source>
        <dbReference type="EMBL" id="KTD17737.1"/>
    </source>
</evidence>
<feature type="transmembrane region" description="Helical" evidence="7">
    <location>
        <begin position="406"/>
        <end position="429"/>
    </location>
</feature>
<comment type="subcellular location">
    <subcellularLocation>
        <location evidence="1">Membrane</location>
        <topology evidence="1">Multi-pass membrane protein</topology>
    </subcellularLocation>
</comment>
<name>A0A0W0VDM9_9GAMM</name>
<dbReference type="STRING" id="456.Ljor_2043"/>
<feature type="transmembrane region" description="Helical" evidence="7">
    <location>
        <begin position="168"/>
        <end position="186"/>
    </location>
</feature>
<feature type="transmembrane region" description="Helical" evidence="7">
    <location>
        <begin position="126"/>
        <end position="148"/>
    </location>
</feature>
<dbReference type="AlphaFoldDB" id="A0A0W0VDM9"/>
<evidence type="ECO:0000256" key="5">
    <source>
        <dbReference type="ARBA" id="ARBA00022989"/>
    </source>
</evidence>
<protein>
    <submittedName>
        <fullName evidence="8">Xanthine permease XanP</fullName>
    </submittedName>
</protein>
<dbReference type="EMBL" id="LNYJ01000011">
    <property type="protein sequence ID" value="KTD17737.1"/>
    <property type="molecule type" value="Genomic_DNA"/>
</dbReference>
<keyword evidence="4 7" id="KW-0812">Transmembrane</keyword>
<evidence type="ECO:0000256" key="6">
    <source>
        <dbReference type="ARBA" id="ARBA00023136"/>
    </source>
</evidence>
<dbReference type="InterPro" id="IPR006043">
    <property type="entry name" value="NCS2"/>
</dbReference>
<proteinExistence type="inferred from homology"/>
<dbReference type="RefSeq" id="WP_058471463.1">
    <property type="nucleotide sequence ID" value="NZ_CAAAIC010000001.1"/>
</dbReference>
<dbReference type="OrthoDB" id="9779092at2"/>